<sequence>MADLEISAGQRMRERWLIHHRPGLTGGPSRRTAFPNDMSYDRDGVLGVPCGWIVFYRDGDTPAEERKRPTGTRSSHECANSMEDKTNVIDDDRRVSQQIYRASVQFDAVANYSLHRRATNQHNGTSQKRY</sequence>
<reference evidence="3" key="1">
    <citation type="submission" date="2025-08" db="UniProtKB">
        <authorList>
            <consortium name="RefSeq"/>
        </authorList>
    </citation>
    <scope>IDENTIFICATION</scope>
    <source>
        <tissue evidence="3">Whole body</tissue>
    </source>
</reference>
<accession>A0AAJ7WEU0</accession>
<proteinExistence type="predicted"/>
<feature type="region of interest" description="Disordered" evidence="1">
    <location>
        <begin position="61"/>
        <end position="90"/>
    </location>
</feature>
<evidence type="ECO:0000313" key="3">
    <source>
        <dbReference type="RefSeq" id="XP_026673569.1"/>
    </source>
</evidence>
<protein>
    <submittedName>
        <fullName evidence="3">Uncharacterized protein LOC113464950</fullName>
    </submittedName>
</protein>
<organism evidence="2 3">
    <name type="scientific">Ceratina calcarata</name>
    <dbReference type="NCBI Taxonomy" id="156304"/>
    <lineage>
        <taxon>Eukaryota</taxon>
        <taxon>Metazoa</taxon>
        <taxon>Ecdysozoa</taxon>
        <taxon>Arthropoda</taxon>
        <taxon>Hexapoda</taxon>
        <taxon>Insecta</taxon>
        <taxon>Pterygota</taxon>
        <taxon>Neoptera</taxon>
        <taxon>Endopterygota</taxon>
        <taxon>Hymenoptera</taxon>
        <taxon>Apocrita</taxon>
        <taxon>Aculeata</taxon>
        <taxon>Apoidea</taxon>
        <taxon>Anthophila</taxon>
        <taxon>Apidae</taxon>
        <taxon>Ceratina</taxon>
        <taxon>Zadontomerus</taxon>
    </lineage>
</organism>
<evidence type="ECO:0000256" key="1">
    <source>
        <dbReference type="SAM" id="MobiDB-lite"/>
    </source>
</evidence>
<keyword evidence="2" id="KW-1185">Reference proteome</keyword>
<dbReference type="Proteomes" id="UP000694925">
    <property type="component" value="Unplaced"/>
</dbReference>
<dbReference type="KEGG" id="ccal:113464950"/>
<evidence type="ECO:0000313" key="2">
    <source>
        <dbReference type="Proteomes" id="UP000694925"/>
    </source>
</evidence>
<name>A0AAJ7WEU0_9HYME</name>
<dbReference type="AlphaFoldDB" id="A0AAJ7WEU0"/>
<dbReference type="RefSeq" id="XP_026673569.1">
    <property type="nucleotide sequence ID" value="XM_026817768.1"/>
</dbReference>
<dbReference type="GeneID" id="113464950"/>
<gene>
    <name evidence="3" type="primary">LOC113464950</name>
</gene>